<keyword evidence="2" id="KW-1185">Reference proteome</keyword>
<dbReference type="AlphaFoldDB" id="W1J5R4"/>
<comment type="caution">
    <text evidence="1">The sequence shown here is derived from an EMBL/GenBank/DDBJ whole genome shotgun (WGS) entry which is preliminary data.</text>
</comment>
<evidence type="ECO:0000313" key="1">
    <source>
        <dbReference type="EMBL" id="CDL85196.1"/>
    </source>
</evidence>
<proteinExistence type="predicted"/>
<dbReference type="STRING" id="1427518.XSR1_650012"/>
<gene>
    <name evidence="1" type="ORF">XSR1_650012</name>
</gene>
<sequence length="63" mass="7098">MITDDANTDTLLTRHENIVKAFSAFAHSLPVDHDLKGLMFLLADNLNASFITMKDYLQSDEDI</sequence>
<evidence type="ECO:0000313" key="2">
    <source>
        <dbReference type="Proteomes" id="UP000019202"/>
    </source>
</evidence>
<dbReference type="EMBL" id="CBXF010000127">
    <property type="protein sequence ID" value="CDL85196.1"/>
    <property type="molecule type" value="Genomic_DNA"/>
</dbReference>
<accession>W1J5R4</accession>
<organism evidence="1 2">
    <name type="scientific">Xenorhabdus szentirmaii DSM 16338</name>
    <dbReference type="NCBI Taxonomy" id="1427518"/>
    <lineage>
        <taxon>Bacteria</taxon>
        <taxon>Pseudomonadati</taxon>
        <taxon>Pseudomonadota</taxon>
        <taxon>Gammaproteobacteria</taxon>
        <taxon>Enterobacterales</taxon>
        <taxon>Morganellaceae</taxon>
        <taxon>Xenorhabdus</taxon>
    </lineage>
</organism>
<dbReference type="Proteomes" id="UP000019202">
    <property type="component" value="Unassembled WGS sequence"/>
</dbReference>
<dbReference type="RefSeq" id="WP_038241297.1">
    <property type="nucleotide sequence ID" value="NZ_CAWLWS010000127.1"/>
</dbReference>
<protein>
    <submittedName>
        <fullName evidence="1">Uncharacterized protein</fullName>
    </submittedName>
</protein>
<dbReference type="OrthoDB" id="9927040at2"/>
<name>W1J5R4_9GAMM</name>
<reference evidence="1" key="1">
    <citation type="submission" date="2013-11" db="EMBL/GenBank/DDBJ databases">
        <title>Draft genome sequence and annotation of the entomopathogenic bacteria, Xenorhabdus cabanillasi strain JM26 and Xenorhabdus szentirmai strain DSM 16338.</title>
        <authorList>
            <person name="Gualtieri M."/>
            <person name="Ogier J.C."/>
            <person name="Pages S."/>
            <person name="Givaudan A."/>
            <person name="Gaudriault S."/>
        </authorList>
    </citation>
    <scope>NUCLEOTIDE SEQUENCE [LARGE SCALE GENOMIC DNA]</scope>
    <source>
        <strain evidence="1">DSM 16338</strain>
    </source>
</reference>